<feature type="coiled-coil region" evidence="1">
    <location>
        <begin position="208"/>
        <end position="235"/>
    </location>
</feature>
<dbReference type="SUPFAM" id="SSF58100">
    <property type="entry name" value="Bacterial hemolysins"/>
    <property type="match status" value="1"/>
</dbReference>
<name>A0A834BRK8_ORYME</name>
<gene>
    <name evidence="3" type="ORF">FQA47_023110</name>
</gene>
<dbReference type="Gene3D" id="1.20.1170.10">
    <property type="match status" value="1"/>
</dbReference>
<dbReference type="Proteomes" id="UP000646548">
    <property type="component" value="Unassembled WGS sequence"/>
</dbReference>
<sequence length="363" mass="40823">MNGTSRGSIGRVMFRAPVCIRTIHPTRPPVLLRNSEDQRTLVRAVLVPFKNGLTSFNHLSEMLLSVDADIVLPGSQTFDNIRQEILKMNMYLEKSEEIASKELQSLDKETEHLTVTQGNLESQKKEMEGRLANLNTQMEGHRATLNNYSKALETERRNLRSAQSTLNDMRHKRDEAEKLRNIGIGMMFVPFGGWIAASVMIGIGQKDLDSASDQVNRAKTEVERCETQLRIYSQQVSVYEALIAQARTAVQMVNSGIHEIEVQLRALSIKRESTADFQSKTRKAVQHLGLLSGVGSVAELQTRRLILLEAMLNVMEEMMSALTKMGDDLVRAEGMQGIMQEMKSNQSKLQAAIQKDESEGHYF</sequence>
<evidence type="ECO:0000313" key="4">
    <source>
        <dbReference type="Proteomes" id="UP000646548"/>
    </source>
</evidence>
<keyword evidence="2" id="KW-0812">Transmembrane</keyword>
<keyword evidence="2" id="KW-1133">Transmembrane helix</keyword>
<dbReference type="EMBL" id="WKFB01001015">
    <property type="protein sequence ID" value="KAF6716014.1"/>
    <property type="molecule type" value="Genomic_DNA"/>
</dbReference>
<accession>A0A834BRK8</accession>
<organism evidence="3 4">
    <name type="scientific">Oryzias melastigma</name>
    <name type="common">Marine medaka</name>
    <dbReference type="NCBI Taxonomy" id="30732"/>
    <lineage>
        <taxon>Eukaryota</taxon>
        <taxon>Metazoa</taxon>
        <taxon>Chordata</taxon>
        <taxon>Craniata</taxon>
        <taxon>Vertebrata</taxon>
        <taxon>Euteleostomi</taxon>
        <taxon>Actinopterygii</taxon>
        <taxon>Neopterygii</taxon>
        <taxon>Teleostei</taxon>
        <taxon>Neoteleostei</taxon>
        <taxon>Acanthomorphata</taxon>
        <taxon>Ovalentaria</taxon>
        <taxon>Atherinomorphae</taxon>
        <taxon>Beloniformes</taxon>
        <taxon>Adrianichthyidae</taxon>
        <taxon>Oryziinae</taxon>
        <taxon>Oryzias</taxon>
    </lineage>
</organism>
<dbReference type="AlphaFoldDB" id="A0A834BRK8"/>
<proteinExistence type="predicted"/>
<evidence type="ECO:0000313" key="3">
    <source>
        <dbReference type="EMBL" id="KAF6716014.1"/>
    </source>
</evidence>
<keyword evidence="2" id="KW-0472">Membrane</keyword>
<protein>
    <submittedName>
        <fullName evidence="3">Uncharacterized protein</fullName>
    </submittedName>
</protein>
<feature type="coiled-coil region" evidence="1">
    <location>
        <begin position="117"/>
        <end position="179"/>
    </location>
</feature>
<keyword evidence="1" id="KW-0175">Coiled coil</keyword>
<evidence type="ECO:0000256" key="2">
    <source>
        <dbReference type="SAM" id="Phobius"/>
    </source>
</evidence>
<feature type="transmembrane region" description="Helical" evidence="2">
    <location>
        <begin position="179"/>
        <end position="203"/>
    </location>
</feature>
<evidence type="ECO:0000256" key="1">
    <source>
        <dbReference type="SAM" id="Coils"/>
    </source>
</evidence>
<comment type="caution">
    <text evidence="3">The sequence shown here is derived from an EMBL/GenBank/DDBJ whole genome shotgun (WGS) entry which is preliminary data.</text>
</comment>
<reference evidence="3" key="1">
    <citation type="journal article" name="BMC Genomics">
        <title>Long-read sequencing and de novo genome assembly of marine medaka (Oryzias melastigma).</title>
        <authorList>
            <person name="Liang P."/>
            <person name="Saqib H.S.A."/>
            <person name="Ni X."/>
            <person name="Shen Y."/>
        </authorList>
    </citation>
    <scope>NUCLEOTIDE SEQUENCE</scope>
    <source>
        <strain evidence="3">Bigg-433</strain>
    </source>
</reference>